<gene>
    <name evidence="1" type="ORF">AVEN_16868_1</name>
</gene>
<dbReference type="Proteomes" id="UP000499080">
    <property type="component" value="Unassembled WGS sequence"/>
</dbReference>
<accession>A0A4Y2SVS7</accession>
<reference evidence="1 2" key="1">
    <citation type="journal article" date="2019" name="Sci. Rep.">
        <title>Orb-weaving spider Araneus ventricosus genome elucidates the spidroin gene catalogue.</title>
        <authorList>
            <person name="Kono N."/>
            <person name="Nakamura H."/>
            <person name="Ohtoshi R."/>
            <person name="Moran D.A.P."/>
            <person name="Shinohara A."/>
            <person name="Yoshida Y."/>
            <person name="Fujiwara M."/>
            <person name="Mori M."/>
            <person name="Tomita M."/>
            <person name="Arakawa K."/>
        </authorList>
    </citation>
    <scope>NUCLEOTIDE SEQUENCE [LARGE SCALE GENOMIC DNA]</scope>
</reference>
<dbReference type="SUPFAM" id="SSF56672">
    <property type="entry name" value="DNA/RNA polymerases"/>
    <property type="match status" value="1"/>
</dbReference>
<name>A0A4Y2SVS7_ARAVE</name>
<comment type="caution">
    <text evidence="1">The sequence shown here is derived from an EMBL/GenBank/DDBJ whole genome shotgun (WGS) entry which is preliminary data.</text>
</comment>
<dbReference type="GO" id="GO:0071897">
    <property type="term" value="P:DNA biosynthetic process"/>
    <property type="evidence" value="ECO:0007669"/>
    <property type="project" value="UniProtKB-ARBA"/>
</dbReference>
<organism evidence="1 2">
    <name type="scientific">Araneus ventricosus</name>
    <name type="common">Orbweaver spider</name>
    <name type="synonym">Epeira ventricosa</name>
    <dbReference type="NCBI Taxonomy" id="182803"/>
    <lineage>
        <taxon>Eukaryota</taxon>
        <taxon>Metazoa</taxon>
        <taxon>Ecdysozoa</taxon>
        <taxon>Arthropoda</taxon>
        <taxon>Chelicerata</taxon>
        <taxon>Arachnida</taxon>
        <taxon>Araneae</taxon>
        <taxon>Araneomorphae</taxon>
        <taxon>Entelegynae</taxon>
        <taxon>Araneoidea</taxon>
        <taxon>Araneidae</taxon>
        <taxon>Araneus</taxon>
    </lineage>
</organism>
<dbReference type="OrthoDB" id="6433420at2759"/>
<sequence length="205" mass="23369">MKIWTIWEINNEKLSTINYYMPNHGVFKPDSTSTKLRVVFNASSPTTAGKSLNDVLLSGEINEDVFNIMLRIGKHQIVLIADIRQMFRQILIDPPQRVVFRILWKAKEEEEAVAYGIKTVTYGTKCAPFLATRVLRQLAMDEDITFPLASEVALSEVYMDEMVTGSQDLGTAIVLKDQLINLFNTYGMVLHKWNSNARELLNLKN</sequence>
<dbReference type="InterPro" id="IPR043502">
    <property type="entry name" value="DNA/RNA_pol_sf"/>
</dbReference>
<evidence type="ECO:0000313" key="1">
    <source>
        <dbReference type="EMBL" id="GBN91690.1"/>
    </source>
</evidence>
<dbReference type="AlphaFoldDB" id="A0A4Y2SVS7"/>
<dbReference type="PANTHER" id="PTHR47331">
    <property type="entry name" value="PHD-TYPE DOMAIN-CONTAINING PROTEIN"/>
    <property type="match status" value="1"/>
</dbReference>
<evidence type="ECO:0008006" key="3">
    <source>
        <dbReference type="Google" id="ProtNLM"/>
    </source>
</evidence>
<keyword evidence="2" id="KW-1185">Reference proteome</keyword>
<proteinExistence type="predicted"/>
<protein>
    <recommendedName>
        <fullName evidence="3">Reverse transcriptase domain-containing protein</fullName>
    </recommendedName>
</protein>
<dbReference type="EMBL" id="BGPR01024014">
    <property type="protein sequence ID" value="GBN91690.1"/>
    <property type="molecule type" value="Genomic_DNA"/>
</dbReference>
<evidence type="ECO:0000313" key="2">
    <source>
        <dbReference type="Proteomes" id="UP000499080"/>
    </source>
</evidence>